<gene>
    <name evidence="2" type="ORF">HQN59_03390</name>
</gene>
<dbReference type="AlphaFoldDB" id="A0A7Y6NKE5"/>
<evidence type="ECO:0000313" key="2">
    <source>
        <dbReference type="EMBL" id="NUZ04797.1"/>
    </source>
</evidence>
<dbReference type="CDD" id="cd06558">
    <property type="entry name" value="crotonase-like"/>
    <property type="match status" value="1"/>
</dbReference>
<dbReference type="InterPro" id="IPR051683">
    <property type="entry name" value="Enoyl-CoA_Hydratase/Isomerase"/>
</dbReference>
<dbReference type="InterPro" id="IPR001753">
    <property type="entry name" value="Enoyl-CoA_hydra/iso"/>
</dbReference>
<dbReference type="Proteomes" id="UP000529637">
    <property type="component" value="Unassembled WGS sequence"/>
</dbReference>
<dbReference type="Pfam" id="PF00378">
    <property type="entry name" value="ECH_1"/>
    <property type="match status" value="1"/>
</dbReference>
<comment type="similarity">
    <text evidence="1">Belongs to the enoyl-CoA hydratase/isomerase family.</text>
</comment>
<evidence type="ECO:0000256" key="1">
    <source>
        <dbReference type="ARBA" id="ARBA00005254"/>
    </source>
</evidence>
<reference evidence="2 3" key="1">
    <citation type="submission" date="2020-06" db="EMBL/GenBank/DDBJ databases">
        <title>Schlegella sp. ID0723 isolated from air conditioner.</title>
        <authorList>
            <person name="Kim D.Y."/>
            <person name="Kim D.-U."/>
        </authorList>
    </citation>
    <scope>NUCLEOTIDE SEQUENCE [LARGE SCALE GENOMIC DNA]</scope>
    <source>
        <strain evidence="2 3">ID0723</strain>
    </source>
</reference>
<dbReference type="Gene3D" id="3.90.226.10">
    <property type="entry name" value="2-enoyl-CoA Hydratase, Chain A, domain 1"/>
    <property type="match status" value="1"/>
</dbReference>
<dbReference type="InterPro" id="IPR014748">
    <property type="entry name" value="Enoyl-CoA_hydra_C"/>
</dbReference>
<evidence type="ECO:0000313" key="3">
    <source>
        <dbReference type="Proteomes" id="UP000529637"/>
    </source>
</evidence>
<dbReference type="RefSeq" id="WP_176066023.1">
    <property type="nucleotide sequence ID" value="NZ_JABWMJ010000001.1"/>
</dbReference>
<keyword evidence="2" id="KW-0413">Isomerase</keyword>
<accession>A0A7Y6NKE5</accession>
<sequence length="301" mass="31313">MASTGPTIPSNVPSDAPAIGVSATAGASAPGAVSTPSSGEGGSLVEVERVGPVARVWLNRPDVRNAFNDDVIAALTATFEALGAESDLRAIVLGGRGKAFCAGADLAWMRRMAGYSWDENRADAEQLAAMLWTIYACPVPVVGRVHGDCYAGGVGLAAVCDVLVASDAATFCLSEARLGLLPATISPYVIRALGEQASRRYFVTAERFGAAEAHRLGFVHELTSVDELDAAVDQVVAALVVNGPAATRTCKRLVQEIAGQPIAAALRADTARRIADVRASAEGREGVQAFLGKRRPAWLNE</sequence>
<organism evidence="2 3">
    <name type="scientific">Piscinibacter koreensis</name>
    <dbReference type="NCBI Taxonomy" id="2742824"/>
    <lineage>
        <taxon>Bacteria</taxon>
        <taxon>Pseudomonadati</taxon>
        <taxon>Pseudomonadota</taxon>
        <taxon>Betaproteobacteria</taxon>
        <taxon>Burkholderiales</taxon>
        <taxon>Sphaerotilaceae</taxon>
        <taxon>Piscinibacter</taxon>
    </lineage>
</organism>
<proteinExistence type="inferred from homology"/>
<dbReference type="PANTHER" id="PTHR42964:SF1">
    <property type="entry name" value="POLYKETIDE BIOSYNTHESIS ENOYL-COA HYDRATASE PKSH-RELATED"/>
    <property type="match status" value="1"/>
</dbReference>
<dbReference type="EMBL" id="JABWMJ010000001">
    <property type="protein sequence ID" value="NUZ04797.1"/>
    <property type="molecule type" value="Genomic_DNA"/>
</dbReference>
<dbReference type="InterPro" id="IPR029045">
    <property type="entry name" value="ClpP/crotonase-like_dom_sf"/>
</dbReference>
<protein>
    <submittedName>
        <fullName evidence="2">Enoyl-CoA hydratase/isomerase family protein</fullName>
    </submittedName>
</protein>
<dbReference type="SUPFAM" id="SSF52096">
    <property type="entry name" value="ClpP/crotonase"/>
    <property type="match status" value="1"/>
</dbReference>
<keyword evidence="3" id="KW-1185">Reference proteome</keyword>
<dbReference type="PANTHER" id="PTHR42964">
    <property type="entry name" value="ENOYL-COA HYDRATASE"/>
    <property type="match status" value="1"/>
</dbReference>
<dbReference type="GO" id="GO:0016853">
    <property type="term" value="F:isomerase activity"/>
    <property type="evidence" value="ECO:0007669"/>
    <property type="project" value="UniProtKB-KW"/>
</dbReference>
<comment type="caution">
    <text evidence="2">The sequence shown here is derived from an EMBL/GenBank/DDBJ whole genome shotgun (WGS) entry which is preliminary data.</text>
</comment>
<dbReference type="Gene3D" id="1.10.12.10">
    <property type="entry name" value="Lyase 2-enoyl-coa Hydratase, Chain A, domain 2"/>
    <property type="match status" value="1"/>
</dbReference>
<name>A0A7Y6NKE5_9BURK</name>